<dbReference type="Pfam" id="PF01979">
    <property type="entry name" value="Amidohydro_1"/>
    <property type="match status" value="1"/>
</dbReference>
<dbReference type="PANTHER" id="PTHR11647">
    <property type="entry name" value="HYDRANTOINASE/DIHYDROPYRIMIDINASE FAMILY MEMBER"/>
    <property type="match status" value="1"/>
</dbReference>
<dbReference type="SUPFAM" id="SSF51556">
    <property type="entry name" value="Metallo-dependent hydrolases"/>
    <property type="match status" value="1"/>
</dbReference>
<keyword evidence="4" id="KW-1185">Reference proteome</keyword>
<dbReference type="KEGG" id="msea:METESE_37370"/>
<evidence type="ECO:0000256" key="1">
    <source>
        <dbReference type="ARBA" id="ARBA00001947"/>
    </source>
</evidence>
<protein>
    <submittedName>
        <fullName evidence="3">D-hydantoinase</fullName>
    </submittedName>
</protein>
<feature type="domain" description="Amidohydrolase-related" evidence="2">
    <location>
        <begin position="47"/>
        <end position="391"/>
    </location>
</feature>
<comment type="cofactor">
    <cofactor evidence="1">
        <name>Zn(2+)</name>
        <dbReference type="ChEBI" id="CHEBI:29105"/>
    </cofactor>
</comment>
<dbReference type="GO" id="GO:0005829">
    <property type="term" value="C:cytosol"/>
    <property type="evidence" value="ECO:0007669"/>
    <property type="project" value="TreeGrafter"/>
</dbReference>
<proteinExistence type="predicted"/>
<dbReference type="EMBL" id="AP027081">
    <property type="protein sequence ID" value="BDU78779.1"/>
    <property type="molecule type" value="Genomic_DNA"/>
</dbReference>
<dbReference type="Proteomes" id="UP001228113">
    <property type="component" value="Chromosome"/>
</dbReference>
<gene>
    <name evidence="3" type="primary">hyuA</name>
    <name evidence="3" type="ORF">METESE_37370</name>
</gene>
<evidence type="ECO:0000313" key="4">
    <source>
        <dbReference type="Proteomes" id="UP001228113"/>
    </source>
</evidence>
<dbReference type="AlphaFoldDB" id="A0AA48GYU2"/>
<evidence type="ECO:0000259" key="2">
    <source>
        <dbReference type="Pfam" id="PF01979"/>
    </source>
</evidence>
<organism evidence="3 4">
    <name type="scientific">Mesoterricola sediminis</name>
    <dbReference type="NCBI Taxonomy" id="2927980"/>
    <lineage>
        <taxon>Bacteria</taxon>
        <taxon>Pseudomonadati</taxon>
        <taxon>Acidobacteriota</taxon>
        <taxon>Holophagae</taxon>
        <taxon>Holophagales</taxon>
        <taxon>Holophagaceae</taxon>
        <taxon>Mesoterricola</taxon>
    </lineage>
</organism>
<dbReference type="RefSeq" id="WP_243333387.1">
    <property type="nucleotide sequence ID" value="NZ_AP027081.1"/>
</dbReference>
<evidence type="ECO:0000313" key="3">
    <source>
        <dbReference type="EMBL" id="BDU78779.1"/>
    </source>
</evidence>
<accession>A0AA48GYU2</accession>
<dbReference type="InterPro" id="IPR011059">
    <property type="entry name" value="Metal-dep_hydrolase_composite"/>
</dbReference>
<dbReference type="SUPFAM" id="SSF51338">
    <property type="entry name" value="Composite domain of metallo-dependent hydrolases"/>
    <property type="match status" value="1"/>
</dbReference>
<dbReference type="GO" id="GO:0016812">
    <property type="term" value="F:hydrolase activity, acting on carbon-nitrogen (but not peptide) bonds, in cyclic amides"/>
    <property type="evidence" value="ECO:0007669"/>
    <property type="project" value="TreeGrafter"/>
</dbReference>
<reference evidence="3" key="1">
    <citation type="journal article" date="2023" name="Int. J. Syst. Evol. Microbiol.">
        <title>Mesoterricola silvestris gen. nov., sp. nov., Mesoterricola sediminis sp. nov., Geothrix oryzae sp. nov., Geothrix edaphica sp. nov., Geothrix rubra sp. nov., and Geothrix limicola sp. nov., six novel members of Acidobacteriota isolated from soils.</title>
        <authorList>
            <person name="Itoh H."/>
            <person name="Sugisawa Y."/>
            <person name="Mise K."/>
            <person name="Xu Z."/>
            <person name="Kuniyasu M."/>
            <person name="Ushijima N."/>
            <person name="Kawano K."/>
            <person name="Kobayashi E."/>
            <person name="Shiratori Y."/>
            <person name="Masuda Y."/>
            <person name="Senoo K."/>
        </authorList>
    </citation>
    <scope>NUCLEOTIDE SEQUENCE</scope>
    <source>
        <strain evidence="3">W786</strain>
    </source>
</reference>
<dbReference type="InterPro" id="IPR050378">
    <property type="entry name" value="Metallo-dep_Hydrolases_sf"/>
</dbReference>
<dbReference type="PANTHER" id="PTHR11647:SF1">
    <property type="entry name" value="COLLAPSIN RESPONSE MEDIATOR PROTEIN"/>
    <property type="match status" value="1"/>
</dbReference>
<dbReference type="Gene3D" id="3.20.20.140">
    <property type="entry name" value="Metal-dependent hydrolases"/>
    <property type="match status" value="1"/>
</dbReference>
<dbReference type="InterPro" id="IPR032466">
    <property type="entry name" value="Metal_Hydrolase"/>
</dbReference>
<sequence length="453" mass="48583">MKTVIRNGRVAMGDRLVDADLLLVDGRVAAVGGTGPADRELDASGCYVLPGFMDFHTHVDDRIGRHYLADTYATATRTAVENGITTLCTFVTQGPGGTLRSAMAEARAKAAGRSYADVLWHLTPTTFSGADLASLEVLVAAGYRTLKLYTTYKPAGLYASYEVLETLFRRLGPKGATFLVHCEDDALIAAVDRAGLDLSRASSHPRMRPEAAEIEAVRRVADLAAATGAPAHVVHVSTVGAARLIAEARSRADLTCETCPQYLVLDEGWLARPDGHRWLCSPPLRGDREAFRALARDGVFDMVATDHCPFRPEDKDAWDGSDIRQVPNGLAGLGALPHITWKIWEDDPDRSALGLAAHLAAHPARRAGVAHRKGALLPGLDGDVVVLDPSGPERPVRSADVPTPEAFPRETTRLRFRHVLLRGVPVVQDGALLDPGAPAGLPLQPDPETLPQS</sequence>
<dbReference type="InterPro" id="IPR006680">
    <property type="entry name" value="Amidohydro-rel"/>
</dbReference>
<name>A0AA48GYU2_9BACT</name>